<dbReference type="Proteomes" id="UP000019772">
    <property type="component" value="Chromosome"/>
</dbReference>
<evidence type="ECO:0000313" key="2">
    <source>
        <dbReference type="Proteomes" id="UP000019772"/>
    </source>
</evidence>
<protein>
    <submittedName>
        <fullName evidence="1">NERD domain-containing protein</fullName>
    </submittedName>
</protein>
<dbReference type="STRING" id="1268072.PSAB_03875"/>
<proteinExistence type="predicted"/>
<sequence length="104" mass="11809">MYNPLLQNEGHIKALASYLGESKAAKYISMISFTMRCRFSIDPALRKIGSDELIVYDVELSEFIQRKTTRLKAELPAPIFTPEQMNAIHSKVNVLNITDPHTRA</sequence>
<accession>X4Z7J9</accession>
<evidence type="ECO:0000313" key="1">
    <source>
        <dbReference type="EMBL" id="AHV95711.1"/>
    </source>
</evidence>
<dbReference type="KEGG" id="psab:PSAB_03875"/>
<reference evidence="1 2" key="1">
    <citation type="journal article" date="2014" name="PLoS Genet.">
        <title>Comparative Genomic Analysis of N2-Fixing and Non-N2-Fixing Paenibacillus spp.: Organization, Evolution and Expression of the Nitrogen Fixation Genes.</title>
        <authorList>
            <person name="Xie J.B."/>
            <person name="Du Z."/>
            <person name="Bai L."/>
            <person name="Tian C."/>
            <person name="Zhang Y."/>
            <person name="Xie J.Y."/>
            <person name="Wang T."/>
            <person name="Liu X."/>
            <person name="Chen X."/>
            <person name="Cheng Q."/>
            <person name="Chen S."/>
            <person name="Li J."/>
        </authorList>
    </citation>
    <scope>NUCLEOTIDE SEQUENCE [LARGE SCALE GENOMIC DNA]</scope>
    <source>
        <strain evidence="1 2">T27</strain>
    </source>
</reference>
<dbReference type="EMBL" id="CP004078">
    <property type="protein sequence ID" value="AHV95711.1"/>
    <property type="molecule type" value="Genomic_DNA"/>
</dbReference>
<dbReference type="AlphaFoldDB" id="X4Z7J9"/>
<gene>
    <name evidence="1" type="ORF">PSAB_03875</name>
</gene>
<dbReference type="PATRIC" id="fig|1268072.3.peg.801"/>
<name>X4Z7J9_9BACL</name>
<dbReference type="eggNOG" id="COG0551">
    <property type="taxonomic scope" value="Bacteria"/>
</dbReference>
<organism evidence="1 2">
    <name type="scientific">Paenibacillus sabinae T27</name>
    <dbReference type="NCBI Taxonomy" id="1268072"/>
    <lineage>
        <taxon>Bacteria</taxon>
        <taxon>Bacillati</taxon>
        <taxon>Bacillota</taxon>
        <taxon>Bacilli</taxon>
        <taxon>Bacillales</taxon>
        <taxon>Paenibacillaceae</taxon>
        <taxon>Paenibacillus</taxon>
    </lineage>
</organism>
<dbReference type="HOGENOM" id="CLU_2247369_0_0_9"/>
<keyword evidence="2" id="KW-1185">Reference proteome</keyword>